<organism evidence="2">
    <name type="scientific">Blastochloris viridis</name>
    <name type="common">Rhodopseudomonas viridis</name>
    <dbReference type="NCBI Taxonomy" id="1079"/>
    <lineage>
        <taxon>Bacteria</taxon>
        <taxon>Pseudomonadati</taxon>
        <taxon>Pseudomonadota</taxon>
        <taxon>Alphaproteobacteria</taxon>
        <taxon>Hyphomicrobiales</taxon>
        <taxon>Blastochloridaceae</taxon>
        <taxon>Blastochloris</taxon>
    </lineage>
</organism>
<feature type="region of interest" description="Disordered" evidence="1">
    <location>
        <begin position="1"/>
        <end position="28"/>
    </location>
</feature>
<accession>A0A182D428</accession>
<reference evidence="2" key="1">
    <citation type="journal article" date="2015" name="Genome Announc.">
        <title>Complete Genome Sequence of the Bacteriochlorophyll b-Producing Photosynthetic Bacterium Blastochloris viridis.</title>
        <authorList>
            <person name="Tsukatani Y."/>
            <person name="Hirose Y."/>
            <person name="Harada J."/>
            <person name="Misawa N."/>
            <person name="Mori K."/>
            <person name="Inoue K."/>
            <person name="Tamiaki H."/>
        </authorList>
    </citation>
    <scope>NUCLEOTIDE SEQUENCE [LARGE SCALE GENOMIC DNA]</scope>
    <source>
        <strain evidence="2">DSM 133</strain>
    </source>
</reference>
<evidence type="ECO:0000313" key="2">
    <source>
        <dbReference type="EMBL" id="BAS00175.1"/>
    </source>
</evidence>
<sequence length="80" mass="8082">MRGHTSERCGVGRVRHAGTGEGGEVRARGGRRLGEGACAIVVRCHSQPPSAIAGRPPTSAAVASSIEHTGPDRPAGCAAR</sequence>
<gene>
    <name evidence="2" type="ORF">BV133_2581</name>
</gene>
<dbReference type="EMBL" id="AP014854">
    <property type="protein sequence ID" value="BAS00175.1"/>
    <property type="molecule type" value="Genomic_DNA"/>
</dbReference>
<evidence type="ECO:0000256" key="1">
    <source>
        <dbReference type="SAM" id="MobiDB-lite"/>
    </source>
</evidence>
<feature type="region of interest" description="Disordered" evidence="1">
    <location>
        <begin position="48"/>
        <end position="80"/>
    </location>
</feature>
<name>A0A182D428_BLAVI</name>
<dbReference type="AlphaFoldDB" id="A0A182D428"/>
<proteinExistence type="predicted"/>
<protein>
    <submittedName>
        <fullName evidence="2">Uncharacterized protein</fullName>
    </submittedName>
</protein>